<accession>A0A382FYG6</accession>
<dbReference type="InterPro" id="IPR008969">
    <property type="entry name" value="CarboxyPept-like_regulatory"/>
</dbReference>
<dbReference type="InterPro" id="IPR037066">
    <property type="entry name" value="Plug_dom_sf"/>
</dbReference>
<name>A0A382FYG6_9ZZZZ</name>
<dbReference type="Pfam" id="PF13715">
    <property type="entry name" value="CarbopepD_reg_2"/>
    <property type="match status" value="1"/>
</dbReference>
<proteinExistence type="predicted"/>
<dbReference type="InterPro" id="IPR039426">
    <property type="entry name" value="TonB-dep_rcpt-like"/>
</dbReference>
<reference evidence="2" key="1">
    <citation type="submission" date="2018-05" db="EMBL/GenBank/DDBJ databases">
        <authorList>
            <person name="Lanie J.A."/>
            <person name="Ng W.-L."/>
            <person name="Kazmierczak K.M."/>
            <person name="Andrzejewski T.M."/>
            <person name="Davidsen T.M."/>
            <person name="Wayne K.J."/>
            <person name="Tettelin H."/>
            <person name="Glass J.I."/>
            <person name="Rusch D."/>
            <person name="Podicherti R."/>
            <person name="Tsui H.-C.T."/>
            <person name="Winkler M.E."/>
        </authorList>
    </citation>
    <scope>NUCLEOTIDE SEQUENCE</scope>
</reference>
<evidence type="ECO:0000313" key="2">
    <source>
        <dbReference type="EMBL" id="SVB66981.1"/>
    </source>
</evidence>
<dbReference type="PANTHER" id="PTHR40980">
    <property type="entry name" value="PLUG DOMAIN-CONTAINING PROTEIN"/>
    <property type="match status" value="1"/>
</dbReference>
<dbReference type="Gene3D" id="2.60.40.1120">
    <property type="entry name" value="Carboxypeptidase-like, regulatory domain"/>
    <property type="match status" value="1"/>
</dbReference>
<dbReference type="SUPFAM" id="SSF49464">
    <property type="entry name" value="Carboxypeptidase regulatory domain-like"/>
    <property type="match status" value="1"/>
</dbReference>
<dbReference type="SUPFAM" id="SSF56935">
    <property type="entry name" value="Porins"/>
    <property type="match status" value="1"/>
</dbReference>
<sequence length="497" mass="54489">MYYTIKRMKTLITHIFFFIILTGSLVAQMNGKIEGVISDQVTSKPLPYANVFIDGTSLGSASNLKGNYSISDIPPGSYTIKVRYVGYKNHDEVIIVQSNSVVELNCSLNPAALEGEMIEVTVQAEGQKAAINQQLSSKSIVNVVSSARIQELADANAAESIGRLPGVSVTRVGGEGTKVVIRGIAPKYNAITLDGVRMASSDANNRSADLSMISSNMLEGIEVYKTLTADQDADVLGGTVNFKMKEAEGGLRFRFLSQGGWSGLSSANNDSVNWLGGLIRSPGYNNYKIVPSLEGRILNDRLGIFVQANFEKRDLTSNTFSASYDNKSNEDSSFVTNSINLSHIPRIKERINIALVLDYRLPNGKINFSNFGNSGITETISRSEGFNIGGNSHNFNTGFSKSLVNMLTNTLRIENQFSKFHTNFKFSHSYSETTNPNDWSVSFFRLPAGLNDFYNRSNVHPKKVVAAVLTDSTKTKLNRISSNNSFTPQRNYMSSLD</sequence>
<dbReference type="AlphaFoldDB" id="A0A382FYG6"/>
<dbReference type="PROSITE" id="PS52016">
    <property type="entry name" value="TONB_DEPENDENT_REC_3"/>
    <property type="match status" value="1"/>
</dbReference>
<dbReference type="InterPro" id="IPR012910">
    <property type="entry name" value="Plug_dom"/>
</dbReference>
<dbReference type="Gene3D" id="2.170.130.10">
    <property type="entry name" value="TonB-dependent receptor, plug domain"/>
    <property type="match status" value="1"/>
</dbReference>
<dbReference type="EMBL" id="UINC01052078">
    <property type="protein sequence ID" value="SVB66981.1"/>
    <property type="molecule type" value="Genomic_DNA"/>
</dbReference>
<evidence type="ECO:0000259" key="1">
    <source>
        <dbReference type="Pfam" id="PF07715"/>
    </source>
</evidence>
<feature type="non-terminal residue" evidence="2">
    <location>
        <position position="497"/>
    </location>
</feature>
<organism evidence="2">
    <name type="scientific">marine metagenome</name>
    <dbReference type="NCBI Taxonomy" id="408172"/>
    <lineage>
        <taxon>unclassified sequences</taxon>
        <taxon>metagenomes</taxon>
        <taxon>ecological metagenomes</taxon>
    </lineage>
</organism>
<protein>
    <recommendedName>
        <fullName evidence="1">TonB-dependent receptor plug domain-containing protein</fullName>
    </recommendedName>
</protein>
<dbReference type="PANTHER" id="PTHR40980:SF4">
    <property type="entry name" value="TONB-DEPENDENT RECEPTOR-LIKE BETA-BARREL DOMAIN-CONTAINING PROTEIN"/>
    <property type="match status" value="1"/>
</dbReference>
<feature type="domain" description="TonB-dependent receptor plug" evidence="1">
    <location>
        <begin position="136"/>
        <end position="239"/>
    </location>
</feature>
<dbReference type="Pfam" id="PF07715">
    <property type="entry name" value="Plug"/>
    <property type="match status" value="1"/>
</dbReference>
<gene>
    <name evidence="2" type="ORF">METZ01_LOCUS219835</name>
</gene>